<gene>
    <name evidence="4" type="ORF">DPMN_182014</name>
</gene>
<reference evidence="4" key="2">
    <citation type="submission" date="2020-11" db="EMBL/GenBank/DDBJ databases">
        <authorList>
            <person name="McCartney M.A."/>
            <person name="Auch B."/>
            <person name="Kono T."/>
            <person name="Mallez S."/>
            <person name="Becker A."/>
            <person name="Gohl D.M."/>
            <person name="Silverstein K.A.T."/>
            <person name="Koren S."/>
            <person name="Bechman K.B."/>
            <person name="Herman A."/>
            <person name="Abrahante J.E."/>
            <person name="Garbe J."/>
        </authorList>
    </citation>
    <scope>NUCLEOTIDE SEQUENCE</scope>
    <source>
        <strain evidence="4">Duluth1</strain>
        <tissue evidence="4">Whole animal</tissue>
    </source>
</reference>
<dbReference type="SMART" id="SM00737">
    <property type="entry name" value="ML"/>
    <property type="match status" value="1"/>
</dbReference>
<dbReference type="GO" id="GO:0009898">
    <property type="term" value="C:cytoplasmic side of plasma membrane"/>
    <property type="evidence" value="ECO:0007669"/>
    <property type="project" value="TreeGrafter"/>
</dbReference>
<keyword evidence="1 2" id="KW-0732">Signal</keyword>
<keyword evidence="5" id="KW-1185">Reference proteome</keyword>
<dbReference type="InterPro" id="IPR028996">
    <property type="entry name" value="GM2-AP"/>
</dbReference>
<feature type="chain" id="PRO_5038811492" description="MD-2-related lipid-recognition domain-containing protein" evidence="2">
    <location>
        <begin position="22"/>
        <end position="214"/>
    </location>
</feature>
<proteinExistence type="predicted"/>
<dbReference type="Gene3D" id="2.70.220.10">
    <property type="entry name" value="Ganglioside GM2 activator"/>
    <property type="match status" value="1"/>
</dbReference>
<evidence type="ECO:0000256" key="1">
    <source>
        <dbReference type="ARBA" id="ARBA00022729"/>
    </source>
</evidence>
<dbReference type="SUPFAM" id="SSF63707">
    <property type="entry name" value="Ganglioside M2 (gm2) activator"/>
    <property type="match status" value="1"/>
</dbReference>
<dbReference type="PANTHER" id="PTHR17357:SF0">
    <property type="entry name" value="GANGLIOSIDE GM2 ACTIVATOR"/>
    <property type="match status" value="1"/>
</dbReference>
<dbReference type="Proteomes" id="UP000828390">
    <property type="component" value="Unassembled WGS sequence"/>
</dbReference>
<dbReference type="EMBL" id="JAIWYP010000010">
    <property type="protein sequence ID" value="KAH3747586.1"/>
    <property type="molecule type" value="Genomic_DNA"/>
</dbReference>
<dbReference type="GO" id="GO:0005319">
    <property type="term" value="F:lipid transporter activity"/>
    <property type="evidence" value="ECO:0007669"/>
    <property type="project" value="TreeGrafter"/>
</dbReference>
<dbReference type="GO" id="GO:0006689">
    <property type="term" value="P:ganglioside catabolic process"/>
    <property type="evidence" value="ECO:0007669"/>
    <property type="project" value="InterPro"/>
</dbReference>
<feature type="signal peptide" evidence="2">
    <location>
        <begin position="1"/>
        <end position="21"/>
    </location>
</feature>
<comment type="caution">
    <text evidence="4">The sequence shown here is derived from an EMBL/GenBank/DDBJ whole genome shotgun (WGS) entry which is preliminary data.</text>
</comment>
<organism evidence="4 5">
    <name type="scientific">Dreissena polymorpha</name>
    <name type="common">Zebra mussel</name>
    <name type="synonym">Mytilus polymorpha</name>
    <dbReference type="NCBI Taxonomy" id="45954"/>
    <lineage>
        <taxon>Eukaryota</taxon>
        <taxon>Metazoa</taxon>
        <taxon>Spiralia</taxon>
        <taxon>Lophotrochozoa</taxon>
        <taxon>Mollusca</taxon>
        <taxon>Bivalvia</taxon>
        <taxon>Autobranchia</taxon>
        <taxon>Heteroconchia</taxon>
        <taxon>Euheterodonta</taxon>
        <taxon>Imparidentia</taxon>
        <taxon>Neoheterodontei</taxon>
        <taxon>Myida</taxon>
        <taxon>Dreissenoidea</taxon>
        <taxon>Dreissenidae</taxon>
        <taxon>Dreissena</taxon>
    </lineage>
</organism>
<evidence type="ECO:0000259" key="3">
    <source>
        <dbReference type="SMART" id="SM00737"/>
    </source>
</evidence>
<sequence>MAAFNVLVLIGLGLAITVAYGRTVRKPRMWSDCTSSDSPVKITHLDISPSPVTLPGDMFFSLKGYSNRTMGSSRLILNIVRRLQSWPYIEVPIPCFFNIGSCTYADMCTLLDEMVASNWLGISRQVGQGIQRMLEDSGVTPGLCPQPPQVITIDKRPLPLPTIPPALYWFAEGLYRAHVRVIDNSNGQELSCIHVDIEMKRSRQRCSSWFGCLF</sequence>
<dbReference type="InterPro" id="IPR003172">
    <property type="entry name" value="ML_dom"/>
</dbReference>
<dbReference type="AlphaFoldDB" id="A0A9D4DET1"/>
<evidence type="ECO:0000313" key="5">
    <source>
        <dbReference type="Proteomes" id="UP000828390"/>
    </source>
</evidence>
<dbReference type="PANTHER" id="PTHR17357">
    <property type="entry name" value="GM2 GANGLIOSIDE ACTIVATOR PROTEIN"/>
    <property type="match status" value="1"/>
</dbReference>
<dbReference type="Pfam" id="PF02221">
    <property type="entry name" value="E1_DerP2_DerF2"/>
    <property type="match status" value="1"/>
</dbReference>
<dbReference type="GO" id="GO:0008047">
    <property type="term" value="F:enzyme activator activity"/>
    <property type="evidence" value="ECO:0007669"/>
    <property type="project" value="InterPro"/>
</dbReference>
<dbReference type="InterPro" id="IPR036846">
    <property type="entry name" value="GM2-AP_sf"/>
</dbReference>
<name>A0A9D4DET1_DREPO</name>
<evidence type="ECO:0000313" key="4">
    <source>
        <dbReference type="EMBL" id="KAH3747586.1"/>
    </source>
</evidence>
<evidence type="ECO:0000256" key="2">
    <source>
        <dbReference type="SAM" id="SignalP"/>
    </source>
</evidence>
<feature type="domain" description="MD-2-related lipid-recognition" evidence="3">
    <location>
        <begin position="30"/>
        <end position="197"/>
    </location>
</feature>
<accession>A0A9D4DET1</accession>
<dbReference type="OrthoDB" id="6409159at2759"/>
<protein>
    <recommendedName>
        <fullName evidence="3">MD-2-related lipid-recognition domain-containing protein</fullName>
    </recommendedName>
</protein>
<reference evidence="4" key="1">
    <citation type="journal article" date="2019" name="bioRxiv">
        <title>The Genome of the Zebra Mussel, Dreissena polymorpha: A Resource for Invasive Species Research.</title>
        <authorList>
            <person name="McCartney M.A."/>
            <person name="Auch B."/>
            <person name="Kono T."/>
            <person name="Mallez S."/>
            <person name="Zhang Y."/>
            <person name="Obille A."/>
            <person name="Becker A."/>
            <person name="Abrahante J.E."/>
            <person name="Garbe J."/>
            <person name="Badalamenti J.P."/>
            <person name="Herman A."/>
            <person name="Mangelson H."/>
            <person name="Liachko I."/>
            <person name="Sullivan S."/>
            <person name="Sone E.D."/>
            <person name="Koren S."/>
            <person name="Silverstein K.A.T."/>
            <person name="Beckman K.B."/>
            <person name="Gohl D.M."/>
        </authorList>
    </citation>
    <scope>NUCLEOTIDE SEQUENCE</scope>
    <source>
        <strain evidence="4">Duluth1</strain>
        <tissue evidence="4">Whole animal</tissue>
    </source>
</reference>